<gene>
    <name evidence="2" type="ORF">SPI_01878</name>
</gene>
<dbReference type="InterPro" id="IPR011008">
    <property type="entry name" value="Dimeric_a/b-barrel"/>
</dbReference>
<dbReference type="Proteomes" id="UP000076874">
    <property type="component" value="Unassembled WGS sequence"/>
</dbReference>
<dbReference type="OrthoDB" id="5519740at2759"/>
<dbReference type="InterPro" id="IPR005545">
    <property type="entry name" value="YCII"/>
</dbReference>
<protein>
    <submittedName>
        <fullName evidence="2">Dimeric alpha-beta barrel</fullName>
    </submittedName>
</protein>
<dbReference type="SUPFAM" id="SSF54909">
    <property type="entry name" value="Dimeric alpha+beta barrel"/>
    <property type="match status" value="1"/>
</dbReference>
<dbReference type="AlphaFoldDB" id="A0A162JDD4"/>
<proteinExistence type="predicted"/>
<dbReference type="PANTHER" id="PTHR33606:SF3">
    <property type="entry name" value="PROTEIN YCII"/>
    <property type="match status" value="1"/>
</dbReference>
<keyword evidence="3" id="KW-1185">Reference proteome</keyword>
<dbReference type="Pfam" id="PF03795">
    <property type="entry name" value="YCII"/>
    <property type="match status" value="1"/>
</dbReference>
<sequence>MASRLLRPASFLISRTTTSSSASLARFTALHGPLHSSPSNRNNNNNRRTAACPPLLFQHRSMASSAAPATEWLVVVPDVPNTLAKRLQVRPTHFANLETVKKTGNLKFGGAILDEAPSDPNDPTSFKFAGSTLILVAETRADVVAFLESDVYAKEGVWDVPKAQIWALKTAIRIP</sequence>
<comment type="caution">
    <text evidence="2">The sequence shown here is derived from an EMBL/GenBank/DDBJ whole genome shotgun (WGS) entry which is preliminary data.</text>
</comment>
<evidence type="ECO:0000259" key="1">
    <source>
        <dbReference type="Pfam" id="PF03795"/>
    </source>
</evidence>
<reference evidence="2 3" key="1">
    <citation type="journal article" date="2016" name="Genome Biol. Evol.">
        <title>Divergent and convergent evolution of fungal pathogenicity.</title>
        <authorList>
            <person name="Shang Y."/>
            <person name="Xiao G."/>
            <person name="Zheng P."/>
            <person name="Cen K."/>
            <person name="Zhan S."/>
            <person name="Wang C."/>
        </authorList>
    </citation>
    <scope>NUCLEOTIDE SEQUENCE [LARGE SCALE GENOMIC DNA]</scope>
    <source>
        <strain evidence="2 3">RCEF 264</strain>
    </source>
</reference>
<evidence type="ECO:0000313" key="3">
    <source>
        <dbReference type="Proteomes" id="UP000076874"/>
    </source>
</evidence>
<dbReference type="Gene3D" id="3.30.70.1060">
    <property type="entry name" value="Dimeric alpha+beta barrel"/>
    <property type="match status" value="1"/>
</dbReference>
<accession>A0A162JDD4</accession>
<dbReference type="EMBL" id="AZHD01000002">
    <property type="protein sequence ID" value="OAA67302.1"/>
    <property type="molecule type" value="Genomic_DNA"/>
</dbReference>
<evidence type="ECO:0000313" key="2">
    <source>
        <dbReference type="EMBL" id="OAA67302.1"/>
    </source>
</evidence>
<dbReference type="InterPro" id="IPR051807">
    <property type="entry name" value="Sec-metab_biosynth-assoc"/>
</dbReference>
<organism evidence="2 3">
    <name type="scientific">Niveomyces insectorum RCEF 264</name>
    <dbReference type="NCBI Taxonomy" id="1081102"/>
    <lineage>
        <taxon>Eukaryota</taxon>
        <taxon>Fungi</taxon>
        <taxon>Dikarya</taxon>
        <taxon>Ascomycota</taxon>
        <taxon>Pezizomycotina</taxon>
        <taxon>Sordariomycetes</taxon>
        <taxon>Hypocreomycetidae</taxon>
        <taxon>Hypocreales</taxon>
        <taxon>Cordycipitaceae</taxon>
        <taxon>Niveomyces</taxon>
    </lineage>
</organism>
<feature type="domain" description="YCII-related" evidence="1">
    <location>
        <begin position="71"/>
        <end position="159"/>
    </location>
</feature>
<dbReference type="PANTHER" id="PTHR33606">
    <property type="entry name" value="PROTEIN YCII"/>
    <property type="match status" value="1"/>
</dbReference>
<name>A0A162JDD4_9HYPO</name>